<dbReference type="Gene3D" id="1.10.287.130">
    <property type="match status" value="1"/>
</dbReference>
<evidence type="ECO:0000256" key="9">
    <source>
        <dbReference type="ARBA" id="ARBA00022777"/>
    </source>
</evidence>
<keyword evidence="10" id="KW-0067">ATP-binding</keyword>
<protein>
    <recommendedName>
        <fullName evidence="3">histidine kinase</fullName>
        <ecNumber evidence="3">2.7.13.3</ecNumber>
    </recommendedName>
</protein>
<comment type="caution">
    <text evidence="17">The sequence shown here is derived from an EMBL/GenBank/DDBJ whole genome shotgun (WGS) entry which is preliminary data.</text>
</comment>
<dbReference type="SMART" id="SM00387">
    <property type="entry name" value="HATPase_c"/>
    <property type="match status" value="1"/>
</dbReference>
<dbReference type="Gene3D" id="6.10.340.10">
    <property type="match status" value="1"/>
</dbReference>
<dbReference type="InterPro" id="IPR004358">
    <property type="entry name" value="Sig_transdc_His_kin-like_C"/>
</dbReference>
<keyword evidence="7 14" id="KW-0812">Transmembrane</keyword>
<dbReference type="InterPro" id="IPR005467">
    <property type="entry name" value="His_kinase_dom"/>
</dbReference>
<keyword evidence="5" id="KW-0597">Phosphoprotein</keyword>
<dbReference type="AlphaFoldDB" id="A0A1E5L5D1"/>
<keyword evidence="18" id="KW-1185">Reference proteome</keyword>
<evidence type="ECO:0000256" key="7">
    <source>
        <dbReference type="ARBA" id="ARBA00022692"/>
    </source>
</evidence>
<dbReference type="GO" id="GO:0000155">
    <property type="term" value="F:phosphorelay sensor kinase activity"/>
    <property type="evidence" value="ECO:0007669"/>
    <property type="project" value="InterPro"/>
</dbReference>
<dbReference type="Pfam" id="PF00672">
    <property type="entry name" value="HAMP"/>
    <property type="match status" value="1"/>
</dbReference>
<dbReference type="InterPro" id="IPR003660">
    <property type="entry name" value="HAMP_dom"/>
</dbReference>
<dbReference type="OrthoDB" id="9813151at2"/>
<evidence type="ECO:0000259" key="16">
    <source>
        <dbReference type="PROSITE" id="PS50885"/>
    </source>
</evidence>
<gene>
    <name evidence="17" type="ORF">BHU72_04040</name>
</gene>
<evidence type="ECO:0000256" key="10">
    <source>
        <dbReference type="ARBA" id="ARBA00022840"/>
    </source>
</evidence>
<evidence type="ECO:0000256" key="5">
    <source>
        <dbReference type="ARBA" id="ARBA00022553"/>
    </source>
</evidence>
<dbReference type="PROSITE" id="PS50885">
    <property type="entry name" value="HAMP"/>
    <property type="match status" value="1"/>
</dbReference>
<dbReference type="SUPFAM" id="SSF47384">
    <property type="entry name" value="Homodimeric domain of signal transducing histidine kinase"/>
    <property type="match status" value="1"/>
</dbReference>
<evidence type="ECO:0000256" key="12">
    <source>
        <dbReference type="ARBA" id="ARBA00023012"/>
    </source>
</evidence>
<evidence type="ECO:0000259" key="15">
    <source>
        <dbReference type="PROSITE" id="PS50109"/>
    </source>
</evidence>
<evidence type="ECO:0000256" key="4">
    <source>
        <dbReference type="ARBA" id="ARBA00022475"/>
    </source>
</evidence>
<evidence type="ECO:0000256" key="6">
    <source>
        <dbReference type="ARBA" id="ARBA00022679"/>
    </source>
</evidence>
<evidence type="ECO:0000256" key="1">
    <source>
        <dbReference type="ARBA" id="ARBA00000085"/>
    </source>
</evidence>
<dbReference type="PROSITE" id="PS51257">
    <property type="entry name" value="PROKAR_LIPOPROTEIN"/>
    <property type="match status" value="1"/>
</dbReference>
<keyword evidence="9" id="KW-0418">Kinase</keyword>
<dbReference type="Proteomes" id="UP000095255">
    <property type="component" value="Unassembled WGS sequence"/>
</dbReference>
<feature type="domain" description="HAMP" evidence="16">
    <location>
        <begin position="192"/>
        <end position="244"/>
    </location>
</feature>
<evidence type="ECO:0000256" key="11">
    <source>
        <dbReference type="ARBA" id="ARBA00022989"/>
    </source>
</evidence>
<dbReference type="SUPFAM" id="SSF158472">
    <property type="entry name" value="HAMP domain-like"/>
    <property type="match status" value="1"/>
</dbReference>
<dbReference type="EMBL" id="MJAT01000022">
    <property type="protein sequence ID" value="OEH85274.1"/>
    <property type="molecule type" value="Genomic_DNA"/>
</dbReference>
<dbReference type="InterPro" id="IPR003661">
    <property type="entry name" value="HisK_dim/P_dom"/>
</dbReference>
<evidence type="ECO:0000256" key="13">
    <source>
        <dbReference type="ARBA" id="ARBA00023136"/>
    </source>
</evidence>
<feature type="transmembrane region" description="Helical" evidence="14">
    <location>
        <begin position="9"/>
        <end position="31"/>
    </location>
</feature>
<dbReference type="InterPro" id="IPR036890">
    <property type="entry name" value="HATPase_C_sf"/>
</dbReference>
<dbReference type="Pfam" id="PF02518">
    <property type="entry name" value="HATPase_c"/>
    <property type="match status" value="1"/>
</dbReference>
<dbReference type="STRING" id="1390249.BHU72_04040"/>
<keyword evidence="4" id="KW-1003">Cell membrane</keyword>
<dbReference type="PROSITE" id="PS50109">
    <property type="entry name" value="HIS_KIN"/>
    <property type="match status" value="1"/>
</dbReference>
<dbReference type="FunFam" id="3.30.565.10:FF:000006">
    <property type="entry name" value="Sensor histidine kinase WalK"/>
    <property type="match status" value="1"/>
</dbReference>
<dbReference type="SMART" id="SM00304">
    <property type="entry name" value="HAMP"/>
    <property type="match status" value="1"/>
</dbReference>
<feature type="domain" description="Histidine kinase" evidence="15">
    <location>
        <begin position="252"/>
        <end position="467"/>
    </location>
</feature>
<dbReference type="FunFam" id="1.10.287.130:FF:000001">
    <property type="entry name" value="Two-component sensor histidine kinase"/>
    <property type="match status" value="1"/>
</dbReference>
<evidence type="ECO:0000313" key="17">
    <source>
        <dbReference type="EMBL" id="OEH85274.1"/>
    </source>
</evidence>
<feature type="transmembrane region" description="Helical" evidence="14">
    <location>
        <begin position="171"/>
        <end position="190"/>
    </location>
</feature>
<dbReference type="PANTHER" id="PTHR45528">
    <property type="entry name" value="SENSOR HISTIDINE KINASE CPXA"/>
    <property type="match status" value="1"/>
</dbReference>
<comment type="catalytic activity">
    <reaction evidence="1">
        <text>ATP + protein L-histidine = ADP + protein N-phospho-L-histidine.</text>
        <dbReference type="EC" id="2.7.13.3"/>
    </reaction>
</comment>
<evidence type="ECO:0000256" key="14">
    <source>
        <dbReference type="SAM" id="Phobius"/>
    </source>
</evidence>
<evidence type="ECO:0000313" key="18">
    <source>
        <dbReference type="Proteomes" id="UP000095255"/>
    </source>
</evidence>
<dbReference type="InterPro" id="IPR036097">
    <property type="entry name" value="HisK_dim/P_sf"/>
</dbReference>
<dbReference type="GO" id="GO:0005886">
    <property type="term" value="C:plasma membrane"/>
    <property type="evidence" value="ECO:0007669"/>
    <property type="project" value="UniProtKB-SubCell"/>
</dbReference>
<reference evidence="17 18" key="1">
    <citation type="submission" date="2016-09" db="EMBL/GenBank/DDBJ databases">
        <title>Desulfuribacillus arsenicus sp. nov., an obligately anaerobic, dissimilatory arsenic- and antimonate-reducing bacterium isolated from anoxic sediments.</title>
        <authorList>
            <person name="Abin C.A."/>
            <person name="Hollibaugh J.T."/>
        </authorList>
    </citation>
    <scope>NUCLEOTIDE SEQUENCE [LARGE SCALE GENOMIC DNA]</scope>
    <source>
        <strain evidence="17 18">MLFW-2</strain>
    </source>
</reference>
<dbReference type="RefSeq" id="WP_069702099.1">
    <property type="nucleotide sequence ID" value="NZ_MJAT01000022.1"/>
</dbReference>
<proteinExistence type="predicted"/>
<dbReference type="CDD" id="cd00082">
    <property type="entry name" value="HisKA"/>
    <property type="match status" value="1"/>
</dbReference>
<accession>A0A1E5L5D1</accession>
<evidence type="ECO:0000256" key="2">
    <source>
        <dbReference type="ARBA" id="ARBA00004651"/>
    </source>
</evidence>
<dbReference type="GO" id="GO:0005524">
    <property type="term" value="F:ATP binding"/>
    <property type="evidence" value="ECO:0007669"/>
    <property type="project" value="UniProtKB-KW"/>
</dbReference>
<evidence type="ECO:0000256" key="8">
    <source>
        <dbReference type="ARBA" id="ARBA00022741"/>
    </source>
</evidence>
<keyword evidence="8" id="KW-0547">Nucleotide-binding</keyword>
<keyword evidence="11 14" id="KW-1133">Transmembrane helix</keyword>
<dbReference type="SMART" id="SM00388">
    <property type="entry name" value="HisKA"/>
    <property type="match status" value="1"/>
</dbReference>
<dbReference type="CDD" id="cd06225">
    <property type="entry name" value="HAMP"/>
    <property type="match status" value="1"/>
</dbReference>
<dbReference type="PANTHER" id="PTHR45528:SF1">
    <property type="entry name" value="SENSOR HISTIDINE KINASE CPXA"/>
    <property type="match status" value="1"/>
</dbReference>
<sequence length="467" mass="52224">MFSIYKKLLVAYMLILACILLLLSVLFYQYFKADLFMKSQNTLLDAGQYINTLLIQFDRNTLTQHDLQQSINTVGEMTNARIVIVEGKEYLENEELLKDVFQIHDESLLTSLKEIFQGKTITRQIQLAEDLNSHVLGVGMPITIENEVRGAIVLFTPVSKLEGTLTKVVKMIFWVSVASFLIGVILIFIMSKSISKPIEQVSQSALQLASGKEVTDIPMTRKDEIGVLVQSFNEMKQQLQKTEKMRKELIAGVSHELRAPLAAIRGFVLGILDGVIPSNQQEKYLTVILKETEHLTRITDDLLDLAKLEAGNLPINKTVFNVSSLVNEVITILSKHRVDKGITIKTVYEAEILLLADKARIKQVILNLVENAIRYTNPGGNISISIRELSSTISISISDSGIGINVEELPYIFDKFYRVEKSRNHASGGIGLGLAIIKNIVDLHRGRIVVESERNIGSTFTVTLPKE</sequence>
<organism evidence="17 18">
    <name type="scientific">Desulfuribacillus stibiiarsenatis</name>
    <dbReference type="NCBI Taxonomy" id="1390249"/>
    <lineage>
        <taxon>Bacteria</taxon>
        <taxon>Bacillati</taxon>
        <taxon>Bacillota</taxon>
        <taxon>Desulfuribacillia</taxon>
        <taxon>Desulfuribacillales</taxon>
        <taxon>Desulfuribacillaceae</taxon>
        <taxon>Desulfuribacillus</taxon>
    </lineage>
</organism>
<comment type="subcellular location">
    <subcellularLocation>
        <location evidence="2">Cell membrane</location>
        <topology evidence="2">Multi-pass membrane protein</topology>
    </subcellularLocation>
</comment>
<dbReference type="PRINTS" id="PR00344">
    <property type="entry name" value="BCTRLSENSOR"/>
</dbReference>
<dbReference type="Gene3D" id="3.30.565.10">
    <property type="entry name" value="Histidine kinase-like ATPase, C-terminal domain"/>
    <property type="match status" value="1"/>
</dbReference>
<dbReference type="EC" id="2.7.13.3" evidence="3"/>
<keyword evidence="13 14" id="KW-0472">Membrane</keyword>
<evidence type="ECO:0000256" key="3">
    <source>
        <dbReference type="ARBA" id="ARBA00012438"/>
    </source>
</evidence>
<dbReference type="InterPro" id="IPR003594">
    <property type="entry name" value="HATPase_dom"/>
</dbReference>
<name>A0A1E5L5D1_9FIRM</name>
<keyword evidence="12" id="KW-0902">Two-component regulatory system</keyword>
<keyword evidence="6" id="KW-0808">Transferase</keyword>
<dbReference type="SUPFAM" id="SSF55874">
    <property type="entry name" value="ATPase domain of HSP90 chaperone/DNA topoisomerase II/histidine kinase"/>
    <property type="match status" value="1"/>
</dbReference>
<dbReference type="Pfam" id="PF00512">
    <property type="entry name" value="HisKA"/>
    <property type="match status" value="1"/>
</dbReference>
<dbReference type="InterPro" id="IPR050398">
    <property type="entry name" value="HssS/ArlS-like"/>
</dbReference>